<evidence type="ECO:0000313" key="1">
    <source>
        <dbReference type="EMBL" id="VEN48840.1"/>
    </source>
</evidence>
<dbReference type="AlphaFoldDB" id="A0A653CLQ5"/>
<proteinExistence type="predicted"/>
<accession>A0A653CLQ5</accession>
<keyword evidence="2" id="KW-1185">Reference proteome</keyword>
<sequence>NRVLAHQGSHKEYEVSDADSITPQVNNQIGLKLTRFAHRYQIQMVLKKEGGTDCMSNLPKCIKNNKHQQK</sequence>
<protein>
    <submittedName>
        <fullName evidence="1">Uncharacterized protein</fullName>
    </submittedName>
</protein>
<name>A0A653CLQ5_CALMS</name>
<evidence type="ECO:0000313" key="2">
    <source>
        <dbReference type="Proteomes" id="UP000410492"/>
    </source>
</evidence>
<feature type="non-terminal residue" evidence="1">
    <location>
        <position position="1"/>
    </location>
</feature>
<dbReference type="EMBL" id="CAACVG010008182">
    <property type="protein sequence ID" value="VEN48840.1"/>
    <property type="molecule type" value="Genomic_DNA"/>
</dbReference>
<dbReference type="Proteomes" id="UP000410492">
    <property type="component" value="Unassembled WGS sequence"/>
</dbReference>
<reference evidence="1 2" key="1">
    <citation type="submission" date="2019-01" db="EMBL/GenBank/DDBJ databases">
        <authorList>
            <person name="Sayadi A."/>
        </authorList>
    </citation>
    <scope>NUCLEOTIDE SEQUENCE [LARGE SCALE GENOMIC DNA]</scope>
</reference>
<organism evidence="1 2">
    <name type="scientific">Callosobruchus maculatus</name>
    <name type="common">Southern cowpea weevil</name>
    <name type="synonym">Pulse bruchid</name>
    <dbReference type="NCBI Taxonomy" id="64391"/>
    <lineage>
        <taxon>Eukaryota</taxon>
        <taxon>Metazoa</taxon>
        <taxon>Ecdysozoa</taxon>
        <taxon>Arthropoda</taxon>
        <taxon>Hexapoda</taxon>
        <taxon>Insecta</taxon>
        <taxon>Pterygota</taxon>
        <taxon>Neoptera</taxon>
        <taxon>Endopterygota</taxon>
        <taxon>Coleoptera</taxon>
        <taxon>Polyphaga</taxon>
        <taxon>Cucujiformia</taxon>
        <taxon>Chrysomeloidea</taxon>
        <taxon>Chrysomelidae</taxon>
        <taxon>Bruchinae</taxon>
        <taxon>Bruchini</taxon>
        <taxon>Callosobruchus</taxon>
    </lineage>
</organism>
<gene>
    <name evidence="1" type="ORF">CALMAC_LOCUS10153</name>
</gene>